<dbReference type="OrthoDB" id="4063222at2759"/>
<dbReference type="Proteomes" id="UP000774326">
    <property type="component" value="Unassembled WGS sequence"/>
</dbReference>
<dbReference type="AlphaFoldDB" id="A0A9P8TGQ5"/>
<gene>
    <name evidence="4" type="ORF">WICPIJ_008927</name>
</gene>
<keyword evidence="1" id="KW-0472">Membrane</keyword>
<keyword evidence="2" id="KW-0576">Peroxisome</keyword>
<name>A0A9P8TGQ5_WICPI</name>
<evidence type="ECO:0000256" key="2">
    <source>
        <dbReference type="ARBA" id="ARBA00023140"/>
    </source>
</evidence>
<evidence type="ECO:0000313" key="5">
    <source>
        <dbReference type="Proteomes" id="UP000774326"/>
    </source>
</evidence>
<dbReference type="GO" id="GO:0016559">
    <property type="term" value="P:peroxisome fission"/>
    <property type="evidence" value="ECO:0007669"/>
    <property type="project" value="InterPro"/>
</dbReference>
<organism evidence="4 5">
    <name type="scientific">Wickerhamomyces pijperi</name>
    <name type="common">Yeast</name>
    <name type="synonym">Pichia pijperi</name>
    <dbReference type="NCBI Taxonomy" id="599730"/>
    <lineage>
        <taxon>Eukaryota</taxon>
        <taxon>Fungi</taxon>
        <taxon>Dikarya</taxon>
        <taxon>Ascomycota</taxon>
        <taxon>Saccharomycotina</taxon>
        <taxon>Saccharomycetes</taxon>
        <taxon>Phaffomycetales</taxon>
        <taxon>Wickerhamomycetaceae</taxon>
        <taxon>Wickerhamomyces</taxon>
    </lineage>
</organism>
<protein>
    <submittedName>
        <fullName evidence="4">Uncharacterized protein</fullName>
    </submittedName>
</protein>
<accession>A0A9P8TGQ5</accession>
<dbReference type="EMBL" id="JAEUBG010005137">
    <property type="protein sequence ID" value="KAH3678169.1"/>
    <property type="molecule type" value="Genomic_DNA"/>
</dbReference>
<keyword evidence="5" id="KW-1185">Reference proteome</keyword>
<sequence>MSDNDFKNIIKDLDTELSPPEVITTTAEIQYDIPNGFNDMTNRDSMDLDLEEGVMTTFQPPTAAKKSNKQLIRSLLYMGLLLKGNNTRVRNDNDYLITSLEMVTVFMDNLNIFTRFGIGKNSKVLKSLSQHTNKVWFVTLMLNINRNLQEIYKLNKLQNLLKKEILKCEENSNYELAKIIIAKYENKIGNIKKIINVEFIDMFINVIDFFFISIELFRFKVPQWLKKFVENLSTFLSFYRLFRR</sequence>
<evidence type="ECO:0000313" key="4">
    <source>
        <dbReference type="EMBL" id="KAH3678169.1"/>
    </source>
</evidence>
<dbReference type="InterPro" id="IPR008733">
    <property type="entry name" value="PEX11"/>
</dbReference>
<reference evidence="4" key="2">
    <citation type="submission" date="2021-01" db="EMBL/GenBank/DDBJ databases">
        <authorList>
            <person name="Schikora-Tamarit M.A."/>
        </authorList>
    </citation>
    <scope>NUCLEOTIDE SEQUENCE</scope>
    <source>
        <strain evidence="4">CBS2887</strain>
    </source>
</reference>
<evidence type="ECO:0000256" key="1">
    <source>
        <dbReference type="ARBA" id="ARBA00023136"/>
    </source>
</evidence>
<dbReference type="Pfam" id="PF05648">
    <property type="entry name" value="PEX11"/>
    <property type="match status" value="1"/>
</dbReference>
<comment type="caution">
    <text evidence="4">The sequence shown here is derived from an EMBL/GenBank/DDBJ whole genome shotgun (WGS) entry which is preliminary data.</text>
</comment>
<evidence type="ECO:0000256" key="3">
    <source>
        <dbReference type="ARBA" id="ARBA00046271"/>
    </source>
</evidence>
<proteinExistence type="predicted"/>
<comment type="subcellular location">
    <subcellularLocation>
        <location evidence="3">Peroxisome membrane</location>
    </subcellularLocation>
</comment>
<reference evidence="4" key="1">
    <citation type="journal article" date="2021" name="Open Biol.">
        <title>Shared evolutionary footprints suggest mitochondrial oxidative damage underlies multiple complex I losses in fungi.</title>
        <authorList>
            <person name="Schikora-Tamarit M.A."/>
            <person name="Marcet-Houben M."/>
            <person name="Nosek J."/>
            <person name="Gabaldon T."/>
        </authorList>
    </citation>
    <scope>NUCLEOTIDE SEQUENCE</scope>
    <source>
        <strain evidence="4">CBS2887</strain>
    </source>
</reference>
<dbReference type="GO" id="GO:0005778">
    <property type="term" value="C:peroxisomal membrane"/>
    <property type="evidence" value="ECO:0007669"/>
    <property type="project" value="UniProtKB-SubCell"/>
</dbReference>